<dbReference type="EMBL" id="MN740222">
    <property type="protein sequence ID" value="QHT94458.1"/>
    <property type="molecule type" value="Genomic_DNA"/>
</dbReference>
<protein>
    <submittedName>
        <fullName evidence="2">Uncharacterized protein</fullName>
    </submittedName>
</protein>
<sequence length="202" mass="23060">MSNLDNTALQEKVNEIVTTENEKLLEKKKIVDIQIQSKDRLRNLNNSTRKRGEHITRIVIVFVIVLSVYTFLRIASETFTIVPSFVFDIPNFIVVAVGIVYIFTIFTDMYSRDHLYYDKYNFGHPTVDSPEEVQKKQAQSKQDLSQACIGAACCPGDVIGTPVYDASLNLCVLKQDTFTSMPYQIQPTPSNTPNEFDQYFKI</sequence>
<keyword evidence="1" id="KW-1133">Transmembrane helix</keyword>
<reference evidence="2" key="1">
    <citation type="journal article" date="2020" name="Nature">
        <title>Giant virus diversity and host interactions through global metagenomics.</title>
        <authorList>
            <person name="Schulz F."/>
            <person name="Roux S."/>
            <person name="Paez-Espino D."/>
            <person name="Jungbluth S."/>
            <person name="Walsh D.A."/>
            <person name="Denef V.J."/>
            <person name="McMahon K.D."/>
            <person name="Konstantinidis K.T."/>
            <person name="Eloe-Fadrosh E.A."/>
            <person name="Kyrpides N.C."/>
            <person name="Woyke T."/>
        </authorList>
    </citation>
    <scope>NUCLEOTIDE SEQUENCE</scope>
    <source>
        <strain evidence="2">GVMAG-M-3300024258-28</strain>
    </source>
</reference>
<dbReference type="AlphaFoldDB" id="A0A6C0IMN5"/>
<evidence type="ECO:0000256" key="1">
    <source>
        <dbReference type="SAM" id="Phobius"/>
    </source>
</evidence>
<keyword evidence="1" id="KW-0472">Membrane</keyword>
<accession>A0A6C0IMN5</accession>
<name>A0A6C0IMN5_9ZZZZ</name>
<evidence type="ECO:0000313" key="2">
    <source>
        <dbReference type="EMBL" id="QHT94458.1"/>
    </source>
</evidence>
<feature type="transmembrane region" description="Helical" evidence="1">
    <location>
        <begin position="55"/>
        <end position="72"/>
    </location>
</feature>
<organism evidence="2">
    <name type="scientific">viral metagenome</name>
    <dbReference type="NCBI Taxonomy" id="1070528"/>
    <lineage>
        <taxon>unclassified sequences</taxon>
        <taxon>metagenomes</taxon>
        <taxon>organismal metagenomes</taxon>
    </lineage>
</organism>
<feature type="transmembrane region" description="Helical" evidence="1">
    <location>
        <begin position="92"/>
        <end position="110"/>
    </location>
</feature>
<proteinExistence type="predicted"/>
<keyword evidence="1" id="KW-0812">Transmembrane</keyword>